<feature type="domain" description="UBC core" evidence="3">
    <location>
        <begin position="109"/>
        <end position="279"/>
    </location>
</feature>
<keyword evidence="2" id="KW-0833">Ubl conjugation pathway</keyword>
<name>A0AAD5WYU7_9FUNG</name>
<dbReference type="Pfam" id="PF00179">
    <property type="entry name" value="UQ_con"/>
    <property type="match status" value="1"/>
</dbReference>
<dbReference type="GO" id="GO:0005634">
    <property type="term" value="C:nucleus"/>
    <property type="evidence" value="ECO:0007669"/>
    <property type="project" value="TreeGrafter"/>
</dbReference>
<dbReference type="GO" id="GO:0043066">
    <property type="term" value="P:negative regulation of apoptotic process"/>
    <property type="evidence" value="ECO:0007669"/>
    <property type="project" value="TreeGrafter"/>
</dbReference>
<dbReference type="SUPFAM" id="SSF54495">
    <property type="entry name" value="UBC-like"/>
    <property type="match status" value="1"/>
</dbReference>
<evidence type="ECO:0000313" key="5">
    <source>
        <dbReference type="Proteomes" id="UP001212841"/>
    </source>
</evidence>
<dbReference type="GO" id="GO:0004869">
    <property type="term" value="F:cysteine-type endopeptidase inhibitor activity"/>
    <property type="evidence" value="ECO:0007669"/>
    <property type="project" value="TreeGrafter"/>
</dbReference>
<keyword evidence="5" id="KW-1185">Reference proteome</keyword>
<keyword evidence="1" id="KW-0808">Transferase</keyword>
<protein>
    <recommendedName>
        <fullName evidence="3">UBC core domain-containing protein</fullName>
    </recommendedName>
</protein>
<feature type="non-terminal residue" evidence="4">
    <location>
        <position position="340"/>
    </location>
</feature>
<evidence type="ECO:0000256" key="1">
    <source>
        <dbReference type="ARBA" id="ARBA00022679"/>
    </source>
</evidence>
<dbReference type="GO" id="GO:0016740">
    <property type="term" value="F:transferase activity"/>
    <property type="evidence" value="ECO:0007669"/>
    <property type="project" value="UniProtKB-KW"/>
</dbReference>
<dbReference type="PANTHER" id="PTHR46116:SF39">
    <property type="entry name" value="BACULOVIRAL IAP REPEAT-CONTAINING PROTEIN 6"/>
    <property type="match status" value="1"/>
</dbReference>
<gene>
    <name evidence="4" type="ORF">HK097_005651</name>
</gene>
<sequence>DYDPVVFEQFVKSLETVQIDGGTTDAIRAMCHVANTLRTTLQPTSSSSYTPSPTIAPHLEWDDTVLAEIYKATIAELGQVSETNLQDEEGRWMHACYGVIEESVDARASKNKRLMRELSQMRAGDMLPLHPFSTVAFWHHEGRFDVLRVVVTGPKDTPYFCGVYVFDVYAPPSYPEVPPIVKIVTTGNGTVRFNPNLYSDGKVCLSLLGTWHGKDESEKWNPKTSSLYQVFVSIQALILIEQPIMNEPGYETFAGTAEGQRKSKLYNEEIRLNSLRHACLGMIRNPPKGTEDFVKAHFEVVAGPVVREAMRWRDESSEENRGRFETVLKELEGELEGLVG</sequence>
<proteinExistence type="predicted"/>
<dbReference type="PANTHER" id="PTHR46116">
    <property type="entry name" value="(E3-INDEPENDENT) E2 UBIQUITIN-CONJUGATING ENZYME"/>
    <property type="match status" value="1"/>
</dbReference>
<organism evidence="4 5">
    <name type="scientific">Rhizophlyctis rosea</name>
    <dbReference type="NCBI Taxonomy" id="64517"/>
    <lineage>
        <taxon>Eukaryota</taxon>
        <taxon>Fungi</taxon>
        <taxon>Fungi incertae sedis</taxon>
        <taxon>Chytridiomycota</taxon>
        <taxon>Chytridiomycota incertae sedis</taxon>
        <taxon>Chytridiomycetes</taxon>
        <taxon>Rhizophlyctidales</taxon>
        <taxon>Rhizophlyctidaceae</taxon>
        <taxon>Rhizophlyctis</taxon>
    </lineage>
</organism>
<dbReference type="InterPro" id="IPR016135">
    <property type="entry name" value="UBQ-conjugating_enzyme/RWD"/>
</dbReference>
<dbReference type="EMBL" id="JADGJD010002648">
    <property type="protein sequence ID" value="KAJ3030212.1"/>
    <property type="molecule type" value="Genomic_DNA"/>
</dbReference>
<accession>A0AAD5WYU7</accession>
<dbReference type="AlphaFoldDB" id="A0AAD5WYU7"/>
<comment type="caution">
    <text evidence="4">The sequence shown here is derived from an EMBL/GenBank/DDBJ whole genome shotgun (WGS) entry which is preliminary data.</text>
</comment>
<dbReference type="Proteomes" id="UP001212841">
    <property type="component" value="Unassembled WGS sequence"/>
</dbReference>
<reference evidence="4" key="1">
    <citation type="submission" date="2020-05" db="EMBL/GenBank/DDBJ databases">
        <title>Phylogenomic resolution of chytrid fungi.</title>
        <authorList>
            <person name="Stajich J.E."/>
            <person name="Amses K."/>
            <person name="Simmons R."/>
            <person name="Seto K."/>
            <person name="Myers J."/>
            <person name="Bonds A."/>
            <person name="Quandt C.A."/>
            <person name="Barry K."/>
            <person name="Liu P."/>
            <person name="Grigoriev I."/>
            <person name="Longcore J.E."/>
            <person name="James T.Y."/>
        </authorList>
    </citation>
    <scope>NUCLEOTIDE SEQUENCE</scope>
    <source>
        <strain evidence="4">JEL0318</strain>
    </source>
</reference>
<evidence type="ECO:0000259" key="3">
    <source>
        <dbReference type="PROSITE" id="PS50127"/>
    </source>
</evidence>
<evidence type="ECO:0000256" key="2">
    <source>
        <dbReference type="ARBA" id="ARBA00022786"/>
    </source>
</evidence>
<evidence type="ECO:0000313" key="4">
    <source>
        <dbReference type="EMBL" id="KAJ3030212.1"/>
    </source>
</evidence>
<dbReference type="PROSITE" id="PS50127">
    <property type="entry name" value="UBC_2"/>
    <property type="match status" value="1"/>
</dbReference>
<dbReference type="Gene3D" id="3.10.110.10">
    <property type="entry name" value="Ubiquitin Conjugating Enzyme"/>
    <property type="match status" value="1"/>
</dbReference>
<dbReference type="SMART" id="SM00212">
    <property type="entry name" value="UBCc"/>
    <property type="match status" value="1"/>
</dbReference>
<dbReference type="InterPro" id="IPR000608">
    <property type="entry name" value="UBC"/>
</dbReference>
<dbReference type="CDD" id="cd23810">
    <property type="entry name" value="UBCc_BIRC6"/>
    <property type="match status" value="1"/>
</dbReference>